<comment type="caution">
    <text evidence="1">The sequence shown here is derived from an EMBL/GenBank/DDBJ whole genome shotgun (WGS) entry which is preliminary data.</text>
</comment>
<proteinExistence type="predicted"/>
<evidence type="ECO:0008006" key="3">
    <source>
        <dbReference type="Google" id="ProtNLM"/>
    </source>
</evidence>
<dbReference type="Proteomes" id="UP001596540">
    <property type="component" value="Unassembled WGS sequence"/>
</dbReference>
<protein>
    <recommendedName>
        <fullName evidence="3">Secreted protein/lipoprotein</fullName>
    </recommendedName>
</protein>
<reference evidence="2" key="1">
    <citation type="journal article" date="2019" name="Int. J. Syst. Evol. Microbiol.">
        <title>The Global Catalogue of Microorganisms (GCM) 10K type strain sequencing project: providing services to taxonomists for standard genome sequencing and annotation.</title>
        <authorList>
            <consortium name="The Broad Institute Genomics Platform"/>
            <consortium name="The Broad Institute Genome Sequencing Center for Infectious Disease"/>
            <person name="Wu L."/>
            <person name="Ma J."/>
        </authorList>
    </citation>
    <scope>NUCLEOTIDE SEQUENCE [LARGE SCALE GENOMIC DNA]</scope>
    <source>
        <strain evidence="2">CGMCC 4.7382</strain>
    </source>
</reference>
<sequence>MMASSAGRRTTAVGCAAVLLLTAGCGGSSDSATDPAATPAASPAPATEEAAVQAYTDMWDIVVAASHEGDADPDGLDRHATGDALILMRHALEGAADAEVTGEPVLNPRTELTEPDQVEITDCVDDSTWNIGGGAGGAGQRRVDAAVTHDGLVWRVSELRIWEPGTC</sequence>
<keyword evidence="2" id="KW-1185">Reference proteome</keyword>
<organism evidence="1 2">
    <name type="scientific">Marinactinospora rubrisoli</name>
    <dbReference type="NCBI Taxonomy" id="2715399"/>
    <lineage>
        <taxon>Bacteria</taxon>
        <taxon>Bacillati</taxon>
        <taxon>Actinomycetota</taxon>
        <taxon>Actinomycetes</taxon>
        <taxon>Streptosporangiales</taxon>
        <taxon>Nocardiopsidaceae</taxon>
        <taxon>Marinactinospora</taxon>
    </lineage>
</organism>
<dbReference type="RefSeq" id="WP_379868803.1">
    <property type="nucleotide sequence ID" value="NZ_JBHTBH010000001.1"/>
</dbReference>
<name>A0ABW2KBM5_9ACTN</name>
<gene>
    <name evidence="1" type="ORF">ACFQRF_03785</name>
</gene>
<dbReference type="EMBL" id="JBHTBH010000001">
    <property type="protein sequence ID" value="MFC7326855.1"/>
    <property type="molecule type" value="Genomic_DNA"/>
</dbReference>
<evidence type="ECO:0000313" key="2">
    <source>
        <dbReference type="Proteomes" id="UP001596540"/>
    </source>
</evidence>
<evidence type="ECO:0000313" key="1">
    <source>
        <dbReference type="EMBL" id="MFC7326855.1"/>
    </source>
</evidence>
<accession>A0ABW2KBM5</accession>